<protein>
    <recommendedName>
        <fullName evidence="7">C2H2-type domain-containing protein</fullName>
    </recommendedName>
</protein>
<proteinExistence type="predicted"/>
<dbReference type="InterPro" id="IPR013087">
    <property type="entry name" value="Znf_C2H2_type"/>
</dbReference>
<dbReference type="eggNOG" id="KOG0773">
    <property type="taxonomic scope" value="Eukaryota"/>
</dbReference>
<dbReference type="SMART" id="SM00355">
    <property type="entry name" value="ZnF_C2H2"/>
    <property type="match status" value="4"/>
</dbReference>
<feature type="compositionally biased region" description="Polar residues" evidence="6">
    <location>
        <begin position="1"/>
        <end position="15"/>
    </location>
</feature>
<evidence type="ECO:0000259" key="7">
    <source>
        <dbReference type="PROSITE" id="PS50157"/>
    </source>
</evidence>
<reference evidence="8 9" key="1">
    <citation type="journal article" date="2013" name="PLoS Genet.">
        <title>The genome and development-dependent transcriptomes of Pyronema confluens: a window into fungal evolution.</title>
        <authorList>
            <person name="Traeger S."/>
            <person name="Altegoer F."/>
            <person name="Freitag M."/>
            <person name="Gabaldon T."/>
            <person name="Kempken F."/>
            <person name="Kumar A."/>
            <person name="Marcet-Houben M."/>
            <person name="Poggeler S."/>
            <person name="Stajich J.E."/>
            <person name="Nowrousian M."/>
        </authorList>
    </citation>
    <scope>NUCLEOTIDE SEQUENCE [LARGE SCALE GENOMIC DNA]</scope>
    <source>
        <strain evidence="9">CBS 100304</strain>
        <tissue evidence="8">Vegetative mycelium</tissue>
    </source>
</reference>
<keyword evidence="3 5" id="KW-0863">Zinc-finger</keyword>
<evidence type="ECO:0000256" key="3">
    <source>
        <dbReference type="ARBA" id="ARBA00022771"/>
    </source>
</evidence>
<keyword evidence="1" id="KW-0479">Metal-binding</keyword>
<dbReference type="Proteomes" id="UP000018144">
    <property type="component" value="Unassembled WGS sequence"/>
</dbReference>
<evidence type="ECO:0000313" key="8">
    <source>
        <dbReference type="EMBL" id="CCX10587.1"/>
    </source>
</evidence>
<dbReference type="EMBL" id="HF935553">
    <property type="protein sequence ID" value="CCX10587.1"/>
    <property type="molecule type" value="Genomic_DNA"/>
</dbReference>
<dbReference type="OrthoDB" id="5399138at2759"/>
<keyword evidence="9" id="KW-1185">Reference proteome</keyword>
<dbReference type="GO" id="GO:0005634">
    <property type="term" value="C:nucleus"/>
    <property type="evidence" value="ECO:0007669"/>
    <property type="project" value="TreeGrafter"/>
</dbReference>
<name>U4L2N9_PYROM</name>
<feature type="region of interest" description="Disordered" evidence="6">
    <location>
        <begin position="265"/>
        <end position="352"/>
    </location>
</feature>
<organism evidence="8 9">
    <name type="scientific">Pyronema omphalodes (strain CBS 100304)</name>
    <name type="common">Pyronema confluens</name>
    <dbReference type="NCBI Taxonomy" id="1076935"/>
    <lineage>
        <taxon>Eukaryota</taxon>
        <taxon>Fungi</taxon>
        <taxon>Dikarya</taxon>
        <taxon>Ascomycota</taxon>
        <taxon>Pezizomycotina</taxon>
        <taxon>Pezizomycetes</taxon>
        <taxon>Pezizales</taxon>
        <taxon>Pyronemataceae</taxon>
        <taxon>Pyronema</taxon>
    </lineage>
</organism>
<feature type="compositionally biased region" description="Polar residues" evidence="6">
    <location>
        <begin position="311"/>
        <end position="333"/>
    </location>
</feature>
<keyword evidence="2" id="KW-0677">Repeat</keyword>
<dbReference type="PANTHER" id="PTHR24409">
    <property type="entry name" value="ZINC FINGER PROTEIN 142"/>
    <property type="match status" value="1"/>
</dbReference>
<gene>
    <name evidence="8" type="ORF">PCON_10181</name>
</gene>
<dbReference type="GO" id="GO:0000981">
    <property type="term" value="F:DNA-binding transcription factor activity, RNA polymerase II-specific"/>
    <property type="evidence" value="ECO:0007669"/>
    <property type="project" value="TreeGrafter"/>
</dbReference>
<keyword evidence="4" id="KW-0862">Zinc</keyword>
<accession>U4L2N9</accession>
<dbReference type="GO" id="GO:0008270">
    <property type="term" value="F:zinc ion binding"/>
    <property type="evidence" value="ECO:0007669"/>
    <property type="project" value="UniProtKB-KW"/>
</dbReference>
<feature type="compositionally biased region" description="Polar residues" evidence="6">
    <location>
        <begin position="22"/>
        <end position="34"/>
    </location>
</feature>
<dbReference type="PANTHER" id="PTHR24409:SF295">
    <property type="entry name" value="AZ2-RELATED"/>
    <property type="match status" value="1"/>
</dbReference>
<feature type="domain" description="C2H2-type" evidence="7">
    <location>
        <begin position="362"/>
        <end position="390"/>
    </location>
</feature>
<evidence type="ECO:0000256" key="1">
    <source>
        <dbReference type="ARBA" id="ARBA00022723"/>
    </source>
</evidence>
<feature type="compositionally biased region" description="Basic residues" evidence="6">
    <location>
        <begin position="334"/>
        <end position="348"/>
    </location>
</feature>
<feature type="compositionally biased region" description="Low complexity" evidence="6">
    <location>
        <begin position="286"/>
        <end position="297"/>
    </location>
</feature>
<evidence type="ECO:0000256" key="4">
    <source>
        <dbReference type="ARBA" id="ARBA00022833"/>
    </source>
</evidence>
<dbReference type="PROSITE" id="PS00028">
    <property type="entry name" value="ZINC_FINGER_C2H2_1"/>
    <property type="match status" value="2"/>
</dbReference>
<evidence type="ECO:0000256" key="5">
    <source>
        <dbReference type="PROSITE-ProRule" id="PRU00042"/>
    </source>
</evidence>
<evidence type="ECO:0000256" key="2">
    <source>
        <dbReference type="ARBA" id="ARBA00022737"/>
    </source>
</evidence>
<dbReference type="PROSITE" id="PS50157">
    <property type="entry name" value="ZINC_FINGER_C2H2_2"/>
    <property type="match status" value="1"/>
</dbReference>
<evidence type="ECO:0000256" key="6">
    <source>
        <dbReference type="SAM" id="MobiDB-lite"/>
    </source>
</evidence>
<dbReference type="GO" id="GO:0000977">
    <property type="term" value="F:RNA polymerase II transcription regulatory region sequence-specific DNA binding"/>
    <property type="evidence" value="ECO:0007669"/>
    <property type="project" value="TreeGrafter"/>
</dbReference>
<dbReference type="AlphaFoldDB" id="U4L2N9"/>
<evidence type="ECO:0000313" key="9">
    <source>
        <dbReference type="Proteomes" id="UP000018144"/>
    </source>
</evidence>
<feature type="region of interest" description="Disordered" evidence="6">
    <location>
        <begin position="1"/>
        <end position="47"/>
    </location>
</feature>
<dbReference type="STRING" id="1076935.U4L2N9"/>
<sequence length="569" mass="64635">MLLSQPTHESFTRTPRTARYGPQQSGLASVSQPHLAQPLREEESEHDIQVSTSLLPTVNPALKLEDPELDIEWRPGNSEPYECPICFLVQDTLEGHICHLDAHDKFMCSGAVHICVHCQQPFPRIRTLIRHISLEHPAARNGGITTTVSAREFLSFSRRHLPWWNSLLDLDIERPENVCEQNTAFEHLAAGCPKCGRVIRLFQLGSVGKVFGQWVLHMMKCHRLRKQRSPQISTVDRWLSSSSEDEGIPEDIIMENAASLSFPSPASECSSTWPEPDDDAVSVCDSTMSTSAASSRTSLHEDMYHEDEDNLSSSGRISPWQPNGKTSGSSPKTSHTKRKESLRLHRRREPVPRPRLAGKVVYPCTFCMSAFSNVGNARRHDREVHFETERYICGSYTIEDDSGKACLYCGTPYNLVKNEDGYVNQYGCDCAENAVSCRSKPIEDRTFYRKGHFTQHLKRAHGISQAPKGFLVGSKAVVNGFNFPQKSRCGFCNASFTSWQDRTEHIEKEFKHGRKMEEWNGDWGFGPEWADKLKGAILPMEREDVQLYRKRLSYWQPHGYRKPAWLEPS</sequence>